<feature type="disulfide bond" evidence="18">
    <location>
        <begin position="25"/>
        <end position="32"/>
    </location>
</feature>
<comment type="catalytic activity">
    <reaction evidence="1">
        <text>Random endo-hydrolysis of N-acetyl-beta-D-glucosaminide (1-&gt;4)-beta-linkages in chitin and chitodextrins.</text>
        <dbReference type="EC" id="3.2.1.14"/>
    </reaction>
</comment>
<comment type="caution">
    <text evidence="22">The sequence shown here is derived from an EMBL/GenBank/DDBJ whole genome shotgun (WGS) entry which is preliminary data.</text>
</comment>
<reference evidence="22" key="1">
    <citation type="submission" date="2021-10" db="EMBL/GenBank/DDBJ databases">
        <authorList>
            <person name="Piombo E."/>
        </authorList>
    </citation>
    <scope>NUCLEOTIDE SEQUENCE</scope>
</reference>
<feature type="active site" description="Nucleophile" evidence="17">
    <location>
        <position position="119"/>
    </location>
</feature>
<evidence type="ECO:0000313" key="23">
    <source>
        <dbReference type="Proteomes" id="UP000775872"/>
    </source>
</evidence>
<feature type="domain" description="GH16" evidence="21">
    <location>
        <begin position="11"/>
        <end position="254"/>
    </location>
</feature>
<comment type="similarity">
    <text evidence="15">Belongs to the glycosyl hydrolase 16 family. CRH1 subfamily.</text>
</comment>
<evidence type="ECO:0000256" key="13">
    <source>
        <dbReference type="ARBA" id="ARBA00023295"/>
    </source>
</evidence>
<sequence length="359" mass="37989">MFVKSFGAVVCIFATSVVSQTYTDCNPTEKTCDPAPALGNLTIDCDFTQGACSDFTAATGTTITYDDNGALFSIENDTQAPTLSTSRYIFFGRVEVQLKAAVGQGIITSVVLQSADLDEIDWEWFGGKDTEVESNYFGKGDTTTYDREEYHDVTTPLSTYHTYTIEWTSSKVEWLIDNVVVRTLNYADAESGTRFPQTPMQLKIGTWAGGLSTNSEGTIEWAGGVTDFSEAPFQAWYKSVSVVDYAGGNSSATESITEYVYSDTSGSYESITVVKGESVSEEDLTVNNSTSLVTTAGGSSASNGTIVSNSTSSSSTSTTTAQATSGTSTVPTTTSNDAASSSVSTLFAICAAAIMISAL</sequence>
<dbReference type="PROSITE" id="PS51762">
    <property type="entry name" value="GH16_2"/>
    <property type="match status" value="1"/>
</dbReference>
<feature type="active site" description="Proton donor" evidence="17">
    <location>
        <position position="123"/>
    </location>
</feature>
<dbReference type="GO" id="GO:0009277">
    <property type="term" value="C:fungal-type cell wall"/>
    <property type="evidence" value="ECO:0007669"/>
    <property type="project" value="TreeGrafter"/>
</dbReference>
<dbReference type="PANTHER" id="PTHR10963">
    <property type="entry name" value="GLYCOSYL HYDROLASE-RELATED"/>
    <property type="match status" value="1"/>
</dbReference>
<evidence type="ECO:0000256" key="9">
    <source>
        <dbReference type="ARBA" id="ARBA00023136"/>
    </source>
</evidence>
<comment type="subcellular location">
    <subcellularLocation>
        <location evidence="2">Cell envelope</location>
    </subcellularLocation>
    <subcellularLocation>
        <location evidence="3">Membrane</location>
        <topology evidence="3">Lipid-anchor</topology>
        <topology evidence="3">GPI-anchor</topology>
    </subcellularLocation>
</comment>
<dbReference type="Pfam" id="PF00722">
    <property type="entry name" value="Glyco_hydro_16"/>
    <property type="match status" value="1"/>
</dbReference>
<dbReference type="GO" id="GO:0005975">
    <property type="term" value="P:carbohydrate metabolic process"/>
    <property type="evidence" value="ECO:0007669"/>
    <property type="project" value="InterPro"/>
</dbReference>
<dbReference type="InterPro" id="IPR013320">
    <property type="entry name" value="ConA-like_dom_sf"/>
</dbReference>
<accession>A0A9N9W976</accession>
<keyword evidence="12" id="KW-0449">Lipoprotein</keyword>
<keyword evidence="10 18" id="KW-1015">Disulfide bond</keyword>
<keyword evidence="9 16" id="KW-0472">Membrane</keyword>
<keyword evidence="14" id="KW-0961">Cell wall biogenesis/degradation</keyword>
<evidence type="ECO:0000313" key="22">
    <source>
        <dbReference type="EMBL" id="CAH0045844.1"/>
    </source>
</evidence>
<evidence type="ECO:0000256" key="8">
    <source>
        <dbReference type="ARBA" id="ARBA00022801"/>
    </source>
</evidence>
<evidence type="ECO:0000256" key="15">
    <source>
        <dbReference type="ARBA" id="ARBA00038074"/>
    </source>
</evidence>
<dbReference type="Proteomes" id="UP000775872">
    <property type="component" value="Unassembled WGS sequence"/>
</dbReference>
<evidence type="ECO:0000256" key="19">
    <source>
        <dbReference type="SAM" id="MobiDB-lite"/>
    </source>
</evidence>
<keyword evidence="13" id="KW-0326">Glycosidase</keyword>
<evidence type="ECO:0000256" key="17">
    <source>
        <dbReference type="PIRSR" id="PIRSR037299-1"/>
    </source>
</evidence>
<evidence type="ECO:0000256" key="3">
    <source>
        <dbReference type="ARBA" id="ARBA00004589"/>
    </source>
</evidence>
<evidence type="ECO:0000256" key="2">
    <source>
        <dbReference type="ARBA" id="ARBA00004196"/>
    </source>
</evidence>
<protein>
    <recommendedName>
        <fullName evidence="16">Crh-like protein</fullName>
        <ecNumber evidence="16">3.2.-.-</ecNumber>
    </recommendedName>
</protein>
<dbReference type="EMBL" id="CABFOC020000013">
    <property type="protein sequence ID" value="CAH0045844.1"/>
    <property type="molecule type" value="Genomic_DNA"/>
</dbReference>
<dbReference type="OrthoDB" id="4781at2759"/>
<dbReference type="EC" id="3.2.-.-" evidence="16"/>
<dbReference type="PANTHER" id="PTHR10963:SF68">
    <property type="entry name" value="GLYCOSIDASE CRH1-RELATED"/>
    <property type="match status" value="1"/>
</dbReference>
<evidence type="ECO:0000256" key="14">
    <source>
        <dbReference type="ARBA" id="ARBA00023316"/>
    </source>
</evidence>
<evidence type="ECO:0000256" key="6">
    <source>
        <dbReference type="ARBA" id="ARBA00022679"/>
    </source>
</evidence>
<evidence type="ECO:0000256" key="18">
    <source>
        <dbReference type="PIRSR" id="PIRSR037299-2"/>
    </source>
</evidence>
<keyword evidence="6" id="KW-0808">Transferase</keyword>
<dbReference type="Gene3D" id="2.60.120.200">
    <property type="match status" value="1"/>
</dbReference>
<dbReference type="AlphaFoldDB" id="A0A9N9W976"/>
<dbReference type="GO" id="GO:0008843">
    <property type="term" value="F:endochitinase activity"/>
    <property type="evidence" value="ECO:0007669"/>
    <property type="project" value="UniProtKB-EC"/>
</dbReference>
<keyword evidence="23" id="KW-1185">Reference proteome</keyword>
<feature type="chain" id="PRO_5040288376" description="Crh-like protein" evidence="20">
    <location>
        <begin position="20"/>
        <end position="359"/>
    </location>
</feature>
<keyword evidence="7 20" id="KW-0732">Signal</keyword>
<organism evidence="22 23">
    <name type="scientific">Clonostachys solani</name>
    <dbReference type="NCBI Taxonomy" id="160281"/>
    <lineage>
        <taxon>Eukaryota</taxon>
        <taxon>Fungi</taxon>
        <taxon>Dikarya</taxon>
        <taxon>Ascomycota</taxon>
        <taxon>Pezizomycotina</taxon>
        <taxon>Sordariomycetes</taxon>
        <taxon>Hypocreomycetidae</taxon>
        <taxon>Hypocreales</taxon>
        <taxon>Bionectriaceae</taxon>
        <taxon>Clonostachys</taxon>
    </lineage>
</organism>
<evidence type="ECO:0000259" key="21">
    <source>
        <dbReference type="PROSITE" id="PS51762"/>
    </source>
</evidence>
<feature type="signal peptide" evidence="20">
    <location>
        <begin position="1"/>
        <end position="19"/>
    </location>
</feature>
<evidence type="ECO:0000256" key="20">
    <source>
        <dbReference type="SAM" id="SignalP"/>
    </source>
</evidence>
<evidence type="ECO:0000256" key="10">
    <source>
        <dbReference type="ARBA" id="ARBA00023157"/>
    </source>
</evidence>
<evidence type="ECO:0000256" key="12">
    <source>
        <dbReference type="ARBA" id="ARBA00023288"/>
    </source>
</evidence>
<dbReference type="InterPro" id="IPR017168">
    <property type="entry name" value="CHR-like"/>
</dbReference>
<dbReference type="SUPFAM" id="SSF49899">
    <property type="entry name" value="Concanavalin A-like lectins/glucanases"/>
    <property type="match status" value="1"/>
</dbReference>
<dbReference type="GO" id="GO:0016757">
    <property type="term" value="F:glycosyltransferase activity"/>
    <property type="evidence" value="ECO:0007669"/>
    <property type="project" value="UniProtKB-KW"/>
</dbReference>
<name>A0A9N9W976_9HYPO</name>
<dbReference type="CDD" id="cd02183">
    <property type="entry name" value="GH16_fungal_CRH1_transglycosylase"/>
    <property type="match status" value="1"/>
</dbReference>
<evidence type="ECO:0000256" key="7">
    <source>
        <dbReference type="ARBA" id="ARBA00022729"/>
    </source>
</evidence>
<dbReference type="GO" id="GO:0098552">
    <property type="term" value="C:side of membrane"/>
    <property type="evidence" value="ECO:0007669"/>
    <property type="project" value="UniProtKB-KW"/>
</dbReference>
<dbReference type="InterPro" id="IPR050546">
    <property type="entry name" value="Glycosyl_Hydrlase_16"/>
</dbReference>
<dbReference type="InterPro" id="IPR000757">
    <property type="entry name" value="Beta-glucanase-like"/>
</dbReference>
<evidence type="ECO:0000256" key="4">
    <source>
        <dbReference type="ARBA" id="ARBA00022622"/>
    </source>
</evidence>
<keyword evidence="5" id="KW-0328">Glycosyltransferase</keyword>
<keyword evidence="11" id="KW-0325">Glycoprotein</keyword>
<feature type="compositionally biased region" description="Low complexity" evidence="19">
    <location>
        <begin position="302"/>
        <end position="335"/>
    </location>
</feature>
<evidence type="ECO:0000256" key="11">
    <source>
        <dbReference type="ARBA" id="ARBA00023180"/>
    </source>
</evidence>
<feature type="region of interest" description="Disordered" evidence="19">
    <location>
        <begin position="295"/>
        <end position="338"/>
    </location>
</feature>
<evidence type="ECO:0000256" key="16">
    <source>
        <dbReference type="PIRNR" id="PIRNR037299"/>
    </source>
</evidence>
<gene>
    <name evidence="22" type="ORF">CSOL1703_00012475</name>
</gene>
<keyword evidence="8 16" id="KW-0378">Hydrolase</keyword>
<evidence type="ECO:0000256" key="1">
    <source>
        <dbReference type="ARBA" id="ARBA00000822"/>
    </source>
</evidence>
<evidence type="ECO:0000256" key="5">
    <source>
        <dbReference type="ARBA" id="ARBA00022676"/>
    </source>
</evidence>
<dbReference type="PIRSF" id="PIRSF037299">
    <property type="entry name" value="Glycosidase_CRH1_prd"/>
    <property type="match status" value="1"/>
</dbReference>
<dbReference type="GO" id="GO:0031505">
    <property type="term" value="P:fungal-type cell wall organization"/>
    <property type="evidence" value="ECO:0007669"/>
    <property type="project" value="TreeGrafter"/>
</dbReference>
<keyword evidence="4" id="KW-0336">GPI-anchor</keyword>
<proteinExistence type="inferred from homology"/>